<reference evidence="1 2" key="1">
    <citation type="submission" date="2019-05" db="EMBL/GenBank/DDBJ databases">
        <title>Emergence of the Ug99 lineage of the wheat stem rust pathogen through somatic hybridization.</title>
        <authorList>
            <person name="Li F."/>
            <person name="Upadhyaya N.M."/>
            <person name="Sperschneider J."/>
            <person name="Matny O."/>
            <person name="Nguyen-Phuc H."/>
            <person name="Mago R."/>
            <person name="Raley C."/>
            <person name="Miller M.E."/>
            <person name="Silverstein K.A.T."/>
            <person name="Henningsen E."/>
            <person name="Hirsch C.D."/>
            <person name="Visser B."/>
            <person name="Pretorius Z.A."/>
            <person name="Steffenson B.J."/>
            <person name="Schwessinger B."/>
            <person name="Dodds P.N."/>
            <person name="Figueroa M."/>
        </authorList>
    </citation>
    <scope>NUCLEOTIDE SEQUENCE [LARGE SCALE GENOMIC DNA]</scope>
    <source>
        <strain evidence="1 2">Ug99</strain>
    </source>
</reference>
<proteinExistence type="predicted"/>
<dbReference type="Proteomes" id="UP000325313">
    <property type="component" value="Unassembled WGS sequence"/>
</dbReference>
<gene>
    <name evidence="1" type="ORF">PGTUg99_029532</name>
</gene>
<evidence type="ECO:0000313" key="1">
    <source>
        <dbReference type="EMBL" id="KAA1138083.1"/>
    </source>
</evidence>
<sequence length="88" mass="9726">MLNPERRSSPTSAITRDGALSLGYRAAYQQVSKPRISESHQIVGVSADLTEAHDEHKIAHSSFRELVLLQILSVNSINHVANLESNDF</sequence>
<accession>A0A5B0SLS2</accession>
<protein>
    <submittedName>
        <fullName evidence="1">Uncharacterized protein</fullName>
    </submittedName>
</protein>
<evidence type="ECO:0000313" key="2">
    <source>
        <dbReference type="Proteomes" id="UP000325313"/>
    </source>
</evidence>
<dbReference type="AlphaFoldDB" id="A0A5B0SLS2"/>
<organism evidence="1 2">
    <name type="scientific">Puccinia graminis f. sp. tritici</name>
    <dbReference type="NCBI Taxonomy" id="56615"/>
    <lineage>
        <taxon>Eukaryota</taxon>
        <taxon>Fungi</taxon>
        <taxon>Dikarya</taxon>
        <taxon>Basidiomycota</taxon>
        <taxon>Pucciniomycotina</taxon>
        <taxon>Pucciniomycetes</taxon>
        <taxon>Pucciniales</taxon>
        <taxon>Pucciniaceae</taxon>
        <taxon>Puccinia</taxon>
    </lineage>
</organism>
<dbReference type="EMBL" id="VDEP01000004">
    <property type="protein sequence ID" value="KAA1138083.1"/>
    <property type="molecule type" value="Genomic_DNA"/>
</dbReference>
<comment type="caution">
    <text evidence="1">The sequence shown here is derived from an EMBL/GenBank/DDBJ whole genome shotgun (WGS) entry which is preliminary data.</text>
</comment>
<name>A0A5B0SLS2_PUCGR</name>